<evidence type="ECO:0000256" key="8">
    <source>
        <dbReference type="ARBA" id="ARBA00022989"/>
    </source>
</evidence>
<comment type="caution">
    <text evidence="15">The sequence shown here is derived from an EMBL/GenBank/DDBJ whole genome shotgun (WGS) entry which is preliminary data.</text>
</comment>
<keyword evidence="9" id="KW-0902">Two-component regulatory system</keyword>
<dbReference type="InterPro" id="IPR005467">
    <property type="entry name" value="His_kinase_dom"/>
</dbReference>
<gene>
    <name evidence="15" type="ORF">ABVT11_04080</name>
</gene>
<dbReference type="Gene3D" id="3.30.565.10">
    <property type="entry name" value="Histidine kinase-like ATPase, C-terminal domain"/>
    <property type="match status" value="1"/>
</dbReference>
<accession>A0ABV2CM67</accession>
<dbReference type="InterPro" id="IPR004358">
    <property type="entry name" value="Sig_transdc_His_kin-like_C"/>
</dbReference>
<dbReference type="Proteomes" id="UP001548590">
    <property type="component" value="Unassembled WGS sequence"/>
</dbReference>
<evidence type="ECO:0000256" key="7">
    <source>
        <dbReference type="ARBA" id="ARBA00022777"/>
    </source>
</evidence>
<dbReference type="Pfam" id="PF00672">
    <property type="entry name" value="HAMP"/>
    <property type="match status" value="1"/>
</dbReference>
<organism evidence="15 16">
    <name type="scientific">Uliginosibacterium paludis</name>
    <dbReference type="NCBI Taxonomy" id="1615952"/>
    <lineage>
        <taxon>Bacteria</taxon>
        <taxon>Pseudomonadati</taxon>
        <taxon>Pseudomonadota</taxon>
        <taxon>Betaproteobacteria</taxon>
        <taxon>Rhodocyclales</taxon>
        <taxon>Zoogloeaceae</taxon>
        <taxon>Uliginosibacterium</taxon>
    </lineage>
</organism>
<evidence type="ECO:0000256" key="6">
    <source>
        <dbReference type="ARBA" id="ARBA00022692"/>
    </source>
</evidence>
<keyword evidence="5" id="KW-0808">Transferase</keyword>
<dbReference type="InterPro" id="IPR036890">
    <property type="entry name" value="HATPase_C_sf"/>
</dbReference>
<dbReference type="Gene3D" id="1.10.287.130">
    <property type="match status" value="1"/>
</dbReference>
<feature type="chain" id="PRO_5045610920" description="histidine kinase" evidence="12">
    <location>
        <begin position="23"/>
        <end position="469"/>
    </location>
</feature>
<evidence type="ECO:0000256" key="2">
    <source>
        <dbReference type="ARBA" id="ARBA00004370"/>
    </source>
</evidence>
<evidence type="ECO:0000256" key="4">
    <source>
        <dbReference type="ARBA" id="ARBA00022553"/>
    </source>
</evidence>
<evidence type="ECO:0000313" key="16">
    <source>
        <dbReference type="Proteomes" id="UP001548590"/>
    </source>
</evidence>
<dbReference type="PRINTS" id="PR00344">
    <property type="entry name" value="BCTRLSENSOR"/>
</dbReference>
<evidence type="ECO:0000256" key="3">
    <source>
        <dbReference type="ARBA" id="ARBA00012438"/>
    </source>
</evidence>
<dbReference type="Pfam" id="PF02518">
    <property type="entry name" value="HATPase_c"/>
    <property type="match status" value="1"/>
</dbReference>
<feature type="domain" description="Histidine kinase" evidence="13">
    <location>
        <begin position="246"/>
        <end position="466"/>
    </location>
</feature>
<dbReference type="SMART" id="SM00388">
    <property type="entry name" value="HisKA"/>
    <property type="match status" value="1"/>
</dbReference>
<dbReference type="CDD" id="cd06225">
    <property type="entry name" value="HAMP"/>
    <property type="match status" value="1"/>
</dbReference>
<dbReference type="SUPFAM" id="SSF158472">
    <property type="entry name" value="HAMP domain-like"/>
    <property type="match status" value="1"/>
</dbReference>
<sequence>MKRFFRLSLSTRLFLAVLAVAAAAVIAAGIASHRSFQHGFLGYLNQLAIDRMESAMPRLTAAYARHGSWDFLREEPRQWIDIMVRGDEDRQRGRPPVSDLTGAFLRVTLLDTNHAFVMGYHGDSESRIERAVRVNDRVVGWLSLTPFQTVSEAGAVRFEQAQLRARWTIFSAAIVLAAAIAWWVSLAVLGPVRSVARATHELAGGDYTRRVPELGDDEVGRLSRDFNHLAATLERNEAMRRGFMADVAHELRTPLGVLHGELEAVEDGIRPLDLNTVKTLQGEVRQLNKLVSDLYDLALTDVGALAYRKENIDLTGLVAEACAGFSPRLAAQGLTLETALPDAPLQAFADPSRIRQLLANLLENACRYTDAGGQVRVSLAAVTDSTRRSALQLCCEDSAPGVPPDHLTRLFDRFHRVEASRNRASGGAGLGLSICRNIVQAHDGSIEAAASPLGGLAITIRLPAEGKRA</sequence>
<protein>
    <recommendedName>
        <fullName evidence="3">histidine kinase</fullName>
        <ecNumber evidence="3">2.7.13.3</ecNumber>
    </recommendedName>
</protein>
<dbReference type="GO" id="GO:0005524">
    <property type="term" value="F:ATP binding"/>
    <property type="evidence" value="ECO:0007669"/>
    <property type="project" value="UniProtKB-KW"/>
</dbReference>
<keyword evidence="16" id="KW-1185">Reference proteome</keyword>
<evidence type="ECO:0000256" key="10">
    <source>
        <dbReference type="ARBA" id="ARBA00023136"/>
    </source>
</evidence>
<evidence type="ECO:0000259" key="13">
    <source>
        <dbReference type="PROSITE" id="PS50109"/>
    </source>
</evidence>
<dbReference type="CDD" id="cd00082">
    <property type="entry name" value="HisKA"/>
    <property type="match status" value="1"/>
</dbReference>
<proteinExistence type="predicted"/>
<reference evidence="15 16" key="1">
    <citation type="submission" date="2024-07" db="EMBL/GenBank/DDBJ databases">
        <title>Uliginosibacterium paludis KCTC:42655.</title>
        <authorList>
            <person name="Kim M.K."/>
        </authorList>
    </citation>
    <scope>NUCLEOTIDE SEQUENCE [LARGE SCALE GENOMIC DNA]</scope>
    <source>
        <strain evidence="15 16">KCTC 42655</strain>
    </source>
</reference>
<dbReference type="InterPro" id="IPR003661">
    <property type="entry name" value="HisK_dim/P_dom"/>
</dbReference>
<dbReference type="InterPro" id="IPR003594">
    <property type="entry name" value="HATPase_dom"/>
</dbReference>
<keyword evidence="15" id="KW-0547">Nucleotide-binding</keyword>
<dbReference type="SMART" id="SM00304">
    <property type="entry name" value="HAMP"/>
    <property type="match status" value="1"/>
</dbReference>
<dbReference type="RefSeq" id="WP_345924066.1">
    <property type="nucleotide sequence ID" value="NZ_JBDIVF010000001.1"/>
</dbReference>
<feature type="transmembrane region" description="Helical" evidence="11">
    <location>
        <begin position="167"/>
        <end position="189"/>
    </location>
</feature>
<dbReference type="PROSITE" id="PS50109">
    <property type="entry name" value="HIS_KIN"/>
    <property type="match status" value="1"/>
</dbReference>
<dbReference type="Gene3D" id="6.10.340.10">
    <property type="match status" value="1"/>
</dbReference>
<comment type="catalytic activity">
    <reaction evidence="1">
        <text>ATP + protein L-histidine = ADP + protein N-phospho-L-histidine.</text>
        <dbReference type="EC" id="2.7.13.3"/>
    </reaction>
</comment>
<keyword evidence="15" id="KW-0067">ATP-binding</keyword>
<dbReference type="SUPFAM" id="SSF55874">
    <property type="entry name" value="ATPase domain of HSP90 chaperone/DNA topoisomerase II/histidine kinase"/>
    <property type="match status" value="1"/>
</dbReference>
<evidence type="ECO:0000256" key="11">
    <source>
        <dbReference type="SAM" id="Phobius"/>
    </source>
</evidence>
<dbReference type="SUPFAM" id="SSF47384">
    <property type="entry name" value="Homodimeric domain of signal transducing histidine kinase"/>
    <property type="match status" value="1"/>
</dbReference>
<dbReference type="EC" id="2.7.13.3" evidence="3"/>
<keyword evidence="10 11" id="KW-0472">Membrane</keyword>
<keyword evidence="12" id="KW-0732">Signal</keyword>
<dbReference type="PANTHER" id="PTHR45436:SF5">
    <property type="entry name" value="SENSOR HISTIDINE KINASE TRCS"/>
    <property type="match status" value="1"/>
</dbReference>
<comment type="subcellular location">
    <subcellularLocation>
        <location evidence="2">Membrane</location>
    </subcellularLocation>
</comment>
<dbReference type="PROSITE" id="PS50885">
    <property type="entry name" value="HAMP"/>
    <property type="match status" value="1"/>
</dbReference>
<dbReference type="SMART" id="SM00387">
    <property type="entry name" value="HATPase_c"/>
    <property type="match status" value="1"/>
</dbReference>
<dbReference type="InterPro" id="IPR050428">
    <property type="entry name" value="TCS_sensor_his_kinase"/>
</dbReference>
<dbReference type="InterPro" id="IPR003660">
    <property type="entry name" value="HAMP_dom"/>
</dbReference>
<keyword evidence="7" id="KW-0418">Kinase</keyword>
<evidence type="ECO:0000256" key="9">
    <source>
        <dbReference type="ARBA" id="ARBA00023012"/>
    </source>
</evidence>
<dbReference type="Pfam" id="PF00512">
    <property type="entry name" value="HisKA"/>
    <property type="match status" value="1"/>
</dbReference>
<keyword evidence="6 11" id="KW-0812">Transmembrane</keyword>
<feature type="signal peptide" evidence="12">
    <location>
        <begin position="1"/>
        <end position="22"/>
    </location>
</feature>
<keyword evidence="4" id="KW-0597">Phosphoprotein</keyword>
<feature type="domain" description="HAMP" evidence="14">
    <location>
        <begin position="186"/>
        <end position="238"/>
    </location>
</feature>
<name>A0ABV2CM67_9RHOO</name>
<dbReference type="PANTHER" id="PTHR45436">
    <property type="entry name" value="SENSOR HISTIDINE KINASE YKOH"/>
    <property type="match status" value="1"/>
</dbReference>
<dbReference type="EMBL" id="JBEWLZ010000002">
    <property type="protein sequence ID" value="MET1488992.1"/>
    <property type="molecule type" value="Genomic_DNA"/>
</dbReference>
<evidence type="ECO:0000256" key="5">
    <source>
        <dbReference type="ARBA" id="ARBA00022679"/>
    </source>
</evidence>
<evidence type="ECO:0000259" key="14">
    <source>
        <dbReference type="PROSITE" id="PS50885"/>
    </source>
</evidence>
<keyword evidence="8 11" id="KW-1133">Transmembrane helix</keyword>
<evidence type="ECO:0000256" key="1">
    <source>
        <dbReference type="ARBA" id="ARBA00000085"/>
    </source>
</evidence>
<evidence type="ECO:0000313" key="15">
    <source>
        <dbReference type="EMBL" id="MET1488992.1"/>
    </source>
</evidence>
<evidence type="ECO:0000256" key="12">
    <source>
        <dbReference type="SAM" id="SignalP"/>
    </source>
</evidence>
<dbReference type="InterPro" id="IPR036097">
    <property type="entry name" value="HisK_dim/P_sf"/>
</dbReference>